<keyword evidence="3" id="KW-1185">Reference proteome</keyword>
<evidence type="ECO:0000256" key="1">
    <source>
        <dbReference type="SAM" id="SignalP"/>
    </source>
</evidence>
<gene>
    <name evidence="2" type="ORF">HNQ03_000249</name>
</gene>
<evidence type="ECO:0000313" key="3">
    <source>
        <dbReference type="Proteomes" id="UP000610746"/>
    </source>
</evidence>
<organism evidence="2 3">
    <name type="scientific">Frigoriflavimonas asaccharolytica</name>
    <dbReference type="NCBI Taxonomy" id="2735899"/>
    <lineage>
        <taxon>Bacteria</taxon>
        <taxon>Pseudomonadati</taxon>
        <taxon>Bacteroidota</taxon>
        <taxon>Flavobacteriia</taxon>
        <taxon>Flavobacteriales</taxon>
        <taxon>Weeksellaceae</taxon>
        <taxon>Frigoriflavimonas</taxon>
    </lineage>
</organism>
<dbReference type="Proteomes" id="UP000610746">
    <property type="component" value="Unassembled WGS sequence"/>
</dbReference>
<comment type="caution">
    <text evidence="2">The sequence shown here is derived from an EMBL/GenBank/DDBJ whole genome shotgun (WGS) entry which is preliminary data.</text>
</comment>
<feature type="signal peptide" evidence="1">
    <location>
        <begin position="1"/>
        <end position="19"/>
    </location>
</feature>
<accession>A0A8J8G7Z0</accession>
<evidence type="ECO:0008006" key="4">
    <source>
        <dbReference type="Google" id="ProtNLM"/>
    </source>
</evidence>
<protein>
    <recommendedName>
        <fullName evidence="4">DUF1571 domain-containing protein</fullName>
    </recommendedName>
</protein>
<reference evidence="2" key="1">
    <citation type="submission" date="2020-05" db="EMBL/GenBank/DDBJ databases">
        <title>Genomic Encyclopedia of Type Strains, Phase IV (KMG-V): Genome sequencing to study the core and pangenomes of soil and plant-associated prokaryotes.</title>
        <authorList>
            <person name="Whitman W."/>
        </authorList>
    </citation>
    <scope>NUCLEOTIDE SEQUENCE</scope>
    <source>
        <strain evidence="2">16F</strain>
    </source>
</reference>
<proteinExistence type="predicted"/>
<name>A0A8J8G7Z0_9FLAO</name>
<evidence type="ECO:0000313" key="2">
    <source>
        <dbReference type="EMBL" id="NRS91184.1"/>
    </source>
</evidence>
<sequence length="255" mass="31013">MMKKYLSFLLVFFFALSYSQTGRDTVAEQKYIDEQKIEDFKKCNAIIKDFENISFKKLEKIVVENIIFDNTKRNIIIDYRPSFSLNSVMIIDKYDYTPVYCNYSNPLYNQSDFWTKKNIKLMVKKFSKNLIPRNGTRDEFIYDEITSKSTTNFRKLSADTRKQQEGKYIKIYNETNQEVQNFFYFPFHRKENLVLENDVRTVIRNYDELHLKFTNYLDKIVTVKYKYNEDNSIFKTYQYQNKKWVEIPTIEEYKF</sequence>
<keyword evidence="1" id="KW-0732">Signal</keyword>
<dbReference type="EMBL" id="JABSNO010000001">
    <property type="protein sequence ID" value="NRS91184.1"/>
    <property type="molecule type" value="Genomic_DNA"/>
</dbReference>
<dbReference type="AlphaFoldDB" id="A0A8J8G7Z0"/>
<feature type="chain" id="PRO_5035305578" description="DUF1571 domain-containing protein" evidence="1">
    <location>
        <begin position="20"/>
        <end position="255"/>
    </location>
</feature>